<gene>
    <name evidence="2" type="ORF">P7K49_008257</name>
</gene>
<protein>
    <submittedName>
        <fullName evidence="2">Uncharacterized protein</fullName>
    </submittedName>
</protein>
<sequence>MRPWRKSHPGGVCESGTERWRRALWVTPGLGNPEPIPLALRPLSPQHLAPPKPEPRVGSEARPQPLPEFRLAKRLQASASHLQRDNSKHLLKVQIPGSTPTREIDF</sequence>
<name>A0ABQ9VXY5_SAGOE</name>
<keyword evidence="3" id="KW-1185">Reference proteome</keyword>
<feature type="region of interest" description="Disordered" evidence="1">
    <location>
        <begin position="80"/>
        <end position="106"/>
    </location>
</feature>
<evidence type="ECO:0000313" key="2">
    <source>
        <dbReference type="EMBL" id="KAK2113991.1"/>
    </source>
</evidence>
<comment type="caution">
    <text evidence="2">The sequence shown here is derived from an EMBL/GenBank/DDBJ whole genome shotgun (WGS) entry which is preliminary data.</text>
</comment>
<reference evidence="2 3" key="1">
    <citation type="submission" date="2023-05" db="EMBL/GenBank/DDBJ databases">
        <title>B98-5 Cell Line De Novo Hybrid Assembly: An Optical Mapping Approach.</title>
        <authorList>
            <person name="Kananen K."/>
            <person name="Auerbach J.A."/>
            <person name="Kautto E."/>
            <person name="Blachly J.S."/>
        </authorList>
    </citation>
    <scope>NUCLEOTIDE SEQUENCE [LARGE SCALE GENOMIC DNA]</scope>
    <source>
        <strain evidence="2">B95-8</strain>
        <tissue evidence="2">Cell line</tissue>
    </source>
</reference>
<dbReference type="EMBL" id="JASSZA010000004">
    <property type="protein sequence ID" value="KAK2113991.1"/>
    <property type="molecule type" value="Genomic_DNA"/>
</dbReference>
<accession>A0ABQ9VXY5</accession>
<organism evidence="2 3">
    <name type="scientific">Saguinus oedipus</name>
    <name type="common">Cotton-top tamarin</name>
    <name type="synonym">Oedipomidas oedipus</name>
    <dbReference type="NCBI Taxonomy" id="9490"/>
    <lineage>
        <taxon>Eukaryota</taxon>
        <taxon>Metazoa</taxon>
        <taxon>Chordata</taxon>
        <taxon>Craniata</taxon>
        <taxon>Vertebrata</taxon>
        <taxon>Euteleostomi</taxon>
        <taxon>Mammalia</taxon>
        <taxon>Eutheria</taxon>
        <taxon>Euarchontoglires</taxon>
        <taxon>Primates</taxon>
        <taxon>Haplorrhini</taxon>
        <taxon>Platyrrhini</taxon>
        <taxon>Cebidae</taxon>
        <taxon>Callitrichinae</taxon>
        <taxon>Saguinus</taxon>
    </lineage>
</organism>
<proteinExistence type="predicted"/>
<dbReference type="Proteomes" id="UP001266305">
    <property type="component" value="Unassembled WGS sequence"/>
</dbReference>
<evidence type="ECO:0000313" key="3">
    <source>
        <dbReference type="Proteomes" id="UP001266305"/>
    </source>
</evidence>
<feature type="region of interest" description="Disordered" evidence="1">
    <location>
        <begin position="31"/>
        <end position="66"/>
    </location>
</feature>
<evidence type="ECO:0000256" key="1">
    <source>
        <dbReference type="SAM" id="MobiDB-lite"/>
    </source>
</evidence>
<feature type="compositionally biased region" description="Polar residues" evidence="1">
    <location>
        <begin position="96"/>
        <end position="106"/>
    </location>
</feature>